<comment type="subunit">
    <text evidence="2">Homodimer.</text>
</comment>
<evidence type="ECO:0000256" key="1">
    <source>
        <dbReference type="ARBA" id="ARBA00004123"/>
    </source>
</evidence>
<dbReference type="GO" id="GO:0046983">
    <property type="term" value="F:protein dimerization activity"/>
    <property type="evidence" value="ECO:0007669"/>
    <property type="project" value="InterPro"/>
</dbReference>
<dbReference type="FunFam" id="4.10.280.10:FF:000032">
    <property type="entry name" value="Transcription factor bHLH123 family"/>
    <property type="match status" value="1"/>
</dbReference>
<organism evidence="9 10">
    <name type="scientific">Arachis hypogaea</name>
    <name type="common">Peanut</name>
    <dbReference type="NCBI Taxonomy" id="3818"/>
    <lineage>
        <taxon>Eukaryota</taxon>
        <taxon>Viridiplantae</taxon>
        <taxon>Streptophyta</taxon>
        <taxon>Embryophyta</taxon>
        <taxon>Tracheophyta</taxon>
        <taxon>Spermatophyta</taxon>
        <taxon>Magnoliopsida</taxon>
        <taxon>eudicotyledons</taxon>
        <taxon>Gunneridae</taxon>
        <taxon>Pentapetalae</taxon>
        <taxon>rosids</taxon>
        <taxon>fabids</taxon>
        <taxon>Fabales</taxon>
        <taxon>Fabaceae</taxon>
        <taxon>Papilionoideae</taxon>
        <taxon>50 kb inversion clade</taxon>
        <taxon>dalbergioids sensu lato</taxon>
        <taxon>Dalbergieae</taxon>
        <taxon>Pterocarpus clade</taxon>
        <taxon>Arachis</taxon>
    </lineage>
</organism>
<dbReference type="AlphaFoldDB" id="A0A445CC03"/>
<dbReference type="InterPro" id="IPR011598">
    <property type="entry name" value="bHLH_dom"/>
</dbReference>
<gene>
    <name evidence="9" type="ORF">Ahy_A07g034498</name>
</gene>
<keyword evidence="3" id="KW-0805">Transcription regulation</keyword>
<keyword evidence="4" id="KW-0238">DNA-binding</keyword>
<dbReference type="Proteomes" id="UP000289738">
    <property type="component" value="Chromosome A07"/>
</dbReference>
<feature type="compositionally biased region" description="Low complexity" evidence="7">
    <location>
        <begin position="234"/>
        <end position="254"/>
    </location>
</feature>
<accession>A0A445CC03</accession>
<dbReference type="InterPro" id="IPR045239">
    <property type="entry name" value="bHLH95_bHLH"/>
</dbReference>
<evidence type="ECO:0000256" key="5">
    <source>
        <dbReference type="ARBA" id="ARBA00023163"/>
    </source>
</evidence>
<feature type="region of interest" description="Disordered" evidence="7">
    <location>
        <begin position="221"/>
        <end position="298"/>
    </location>
</feature>
<sequence>MESPNLHQHPSSSSSSSSYGSTTHHSWTPNITFHIQEDNNNNINIGVPLIQDHHHHLWTTTTTTTSSGDDNTAQPSCLSLNTTNHITINHNMLNSHHTPPPPSSTVEFSTHDDDKLLLKTFFSAQDFYSNTDTTTTTTFCGVPSSSRRNFSHIYPTINISNNINNHSSPSPSSSSNNMTSHSFDLPAFMTTTTHGGGAAAHQQVDLGLATFSDNHLSFHLDHHHSQHHRPTHASSPPCSNSTTSTTANNNSHPSQYFSNGTVDTKRPCTSIMDTKASQSLTASKKSRSESRPSCPPFKVRKEKLGDRIAALQQLVAPFGKTDTASVLMEAIGYIKFLQSQVETLSVPYMKPTQNQTNSRMMQGVSTIGGGNGEPKQDLRSRGLCLVPLSCMSYIAGDASNDAWQQSNFGGAT</sequence>
<dbReference type="PROSITE" id="PS50888">
    <property type="entry name" value="BHLH"/>
    <property type="match status" value="1"/>
</dbReference>
<protein>
    <recommendedName>
        <fullName evidence="8">BHLH domain-containing protein</fullName>
    </recommendedName>
</protein>
<comment type="caution">
    <text evidence="9">The sequence shown here is derived from an EMBL/GenBank/DDBJ whole genome shotgun (WGS) entry which is preliminary data.</text>
</comment>
<feature type="compositionally biased region" description="Polar residues" evidence="7">
    <location>
        <begin position="271"/>
        <end position="283"/>
    </location>
</feature>
<dbReference type="CDD" id="cd11393">
    <property type="entry name" value="bHLH_AtbHLH_like"/>
    <property type="match status" value="1"/>
</dbReference>
<evidence type="ECO:0000259" key="8">
    <source>
        <dbReference type="PROSITE" id="PS50888"/>
    </source>
</evidence>
<dbReference type="Gene3D" id="4.10.280.10">
    <property type="entry name" value="Helix-loop-helix DNA-binding domain"/>
    <property type="match status" value="1"/>
</dbReference>
<dbReference type="PANTHER" id="PTHR16223:SF56">
    <property type="entry name" value="TRANSCRIPTION FACTOR BHLH110"/>
    <property type="match status" value="1"/>
</dbReference>
<dbReference type="EMBL" id="SDMP01000007">
    <property type="protein sequence ID" value="RYR48476.1"/>
    <property type="molecule type" value="Genomic_DNA"/>
</dbReference>
<comment type="subcellular location">
    <subcellularLocation>
        <location evidence="1">Nucleus</location>
    </subcellularLocation>
</comment>
<dbReference type="GO" id="GO:0000981">
    <property type="term" value="F:DNA-binding transcription factor activity, RNA polymerase II-specific"/>
    <property type="evidence" value="ECO:0007669"/>
    <property type="project" value="TreeGrafter"/>
</dbReference>
<evidence type="ECO:0000256" key="7">
    <source>
        <dbReference type="SAM" id="MobiDB-lite"/>
    </source>
</evidence>
<dbReference type="InterPro" id="IPR036638">
    <property type="entry name" value="HLH_DNA-bd_sf"/>
</dbReference>
<dbReference type="Gramene" id="arahy.Tifrunner.gnm2.ann2.Ah17g372200.1">
    <property type="protein sequence ID" value="arahy.Tifrunner.gnm2.ann2.Ah17g372200.1-CDS"/>
    <property type="gene ID" value="arahy.Tifrunner.gnm2.ann2.Ah17g372200"/>
</dbReference>
<proteinExistence type="predicted"/>
<evidence type="ECO:0000256" key="6">
    <source>
        <dbReference type="ARBA" id="ARBA00023242"/>
    </source>
</evidence>
<feature type="compositionally biased region" description="Basic residues" evidence="7">
    <location>
        <begin position="221"/>
        <end position="231"/>
    </location>
</feature>
<feature type="domain" description="BHLH" evidence="8">
    <location>
        <begin position="288"/>
        <end position="337"/>
    </location>
</feature>
<evidence type="ECO:0000256" key="3">
    <source>
        <dbReference type="ARBA" id="ARBA00023015"/>
    </source>
</evidence>
<dbReference type="PANTHER" id="PTHR16223">
    <property type="entry name" value="TRANSCRIPTION FACTOR BHLH83-RELATED"/>
    <property type="match status" value="1"/>
</dbReference>
<evidence type="ECO:0000256" key="4">
    <source>
        <dbReference type="ARBA" id="ARBA00023125"/>
    </source>
</evidence>
<keyword evidence="5" id="KW-0804">Transcription</keyword>
<dbReference type="InterPro" id="IPR045843">
    <property type="entry name" value="IND-like"/>
</dbReference>
<dbReference type="STRING" id="3818.A0A445CC03"/>
<dbReference type="GO" id="GO:0005634">
    <property type="term" value="C:nucleus"/>
    <property type="evidence" value="ECO:0007669"/>
    <property type="project" value="UniProtKB-SubCell"/>
</dbReference>
<reference evidence="9 10" key="1">
    <citation type="submission" date="2019-01" db="EMBL/GenBank/DDBJ databases">
        <title>Sequencing of cultivated peanut Arachis hypogaea provides insights into genome evolution and oil improvement.</title>
        <authorList>
            <person name="Chen X."/>
        </authorList>
    </citation>
    <scope>NUCLEOTIDE SEQUENCE [LARGE SCALE GENOMIC DNA]</scope>
    <source>
        <strain evidence="10">cv. Fuhuasheng</strain>
        <tissue evidence="9">Leaves</tissue>
    </source>
</reference>
<evidence type="ECO:0000313" key="9">
    <source>
        <dbReference type="EMBL" id="RYR48476.1"/>
    </source>
</evidence>
<name>A0A445CC03_ARAHY</name>
<feature type="compositionally biased region" description="Polar residues" evidence="7">
    <location>
        <begin position="1"/>
        <end position="10"/>
    </location>
</feature>
<evidence type="ECO:0000256" key="2">
    <source>
        <dbReference type="ARBA" id="ARBA00011738"/>
    </source>
</evidence>
<feature type="region of interest" description="Disordered" evidence="7">
    <location>
        <begin position="1"/>
        <end position="23"/>
    </location>
</feature>
<dbReference type="SUPFAM" id="SSF47459">
    <property type="entry name" value="HLH, helix-loop-helix DNA-binding domain"/>
    <property type="match status" value="1"/>
</dbReference>
<dbReference type="GO" id="GO:0000978">
    <property type="term" value="F:RNA polymerase II cis-regulatory region sequence-specific DNA binding"/>
    <property type="evidence" value="ECO:0007669"/>
    <property type="project" value="TreeGrafter"/>
</dbReference>
<keyword evidence="6" id="KW-0539">Nucleus</keyword>
<evidence type="ECO:0000313" key="10">
    <source>
        <dbReference type="Proteomes" id="UP000289738"/>
    </source>
</evidence>
<dbReference type="OrthoDB" id="760019at2759"/>
<keyword evidence="10" id="KW-1185">Reference proteome</keyword>